<evidence type="ECO:0000256" key="4">
    <source>
        <dbReference type="ARBA" id="ARBA00022475"/>
    </source>
</evidence>
<evidence type="ECO:0000256" key="1">
    <source>
        <dbReference type="ARBA" id="ARBA00004236"/>
    </source>
</evidence>
<dbReference type="GO" id="GO:0005886">
    <property type="term" value="C:plasma membrane"/>
    <property type="evidence" value="ECO:0007669"/>
    <property type="project" value="UniProtKB-SubCell"/>
</dbReference>
<accession>A0A7V6A238</accession>
<dbReference type="GO" id="GO:0085029">
    <property type="term" value="P:extracellular matrix assembly"/>
    <property type="evidence" value="ECO:0007669"/>
    <property type="project" value="TreeGrafter"/>
</dbReference>
<reference evidence="11" key="1">
    <citation type="journal article" date="2020" name="mSystems">
        <title>Genome- and Community-Level Interaction Insights into Carbon Utilization and Element Cycling Functions of Hydrothermarchaeota in Hydrothermal Sediment.</title>
        <authorList>
            <person name="Zhou Z."/>
            <person name="Liu Y."/>
            <person name="Xu W."/>
            <person name="Pan J."/>
            <person name="Luo Z.H."/>
            <person name="Li M."/>
        </authorList>
    </citation>
    <scope>NUCLEOTIDE SEQUENCE [LARGE SCALE GENOMIC DNA]</scope>
    <source>
        <strain evidence="11">SpSt-767</strain>
    </source>
</reference>
<dbReference type="GO" id="GO:0050501">
    <property type="term" value="F:hyaluronan synthase activity"/>
    <property type="evidence" value="ECO:0007669"/>
    <property type="project" value="TreeGrafter"/>
</dbReference>
<dbReference type="CDD" id="cd06423">
    <property type="entry name" value="CESA_like"/>
    <property type="match status" value="1"/>
</dbReference>
<dbReference type="PANTHER" id="PTHR22913">
    <property type="entry name" value="HYALURONAN SYNTHASE"/>
    <property type="match status" value="1"/>
</dbReference>
<comment type="caution">
    <text evidence="11">The sequence shown here is derived from an EMBL/GenBank/DDBJ whole genome shotgun (WGS) entry which is preliminary data.</text>
</comment>
<name>A0A7V6A238_9BACT</name>
<evidence type="ECO:0000256" key="9">
    <source>
        <dbReference type="SAM" id="Phobius"/>
    </source>
</evidence>
<dbReference type="InterPro" id="IPR029044">
    <property type="entry name" value="Nucleotide-diphossugar_trans"/>
</dbReference>
<keyword evidence="7 9" id="KW-0472">Membrane</keyword>
<comment type="similarity">
    <text evidence="2">Belongs to the NodC/HAS family.</text>
</comment>
<proteinExistence type="inferred from homology"/>
<keyword evidence="9" id="KW-0812">Transmembrane</keyword>
<evidence type="ECO:0000259" key="10">
    <source>
        <dbReference type="Pfam" id="PF00535"/>
    </source>
</evidence>
<dbReference type="PANTHER" id="PTHR22913:SF12">
    <property type="entry name" value="MANNURONAN SYNTHASE"/>
    <property type="match status" value="1"/>
</dbReference>
<evidence type="ECO:0000256" key="8">
    <source>
        <dbReference type="ARBA" id="ARBA00032978"/>
    </source>
</evidence>
<dbReference type="Gene3D" id="3.90.550.10">
    <property type="entry name" value="Spore Coat Polysaccharide Biosynthesis Protein SpsA, Chain A"/>
    <property type="match status" value="1"/>
</dbReference>
<dbReference type="InterPro" id="IPR001173">
    <property type="entry name" value="Glyco_trans_2-like"/>
</dbReference>
<dbReference type="EMBL" id="DTGR01000056">
    <property type="protein sequence ID" value="HHS28797.1"/>
    <property type="molecule type" value="Genomic_DNA"/>
</dbReference>
<feature type="transmembrane region" description="Helical" evidence="9">
    <location>
        <begin position="392"/>
        <end position="417"/>
    </location>
</feature>
<keyword evidence="9" id="KW-1133">Transmembrane helix</keyword>
<evidence type="ECO:0000256" key="3">
    <source>
        <dbReference type="ARBA" id="ARBA00016636"/>
    </source>
</evidence>
<comment type="subcellular location">
    <subcellularLocation>
        <location evidence="1">Cell membrane</location>
    </subcellularLocation>
</comment>
<protein>
    <recommendedName>
        <fullName evidence="3">N-acetylglucosaminyltransferase</fullName>
    </recommendedName>
    <alternativeName>
        <fullName evidence="8">Nodulation protein C</fullName>
    </alternativeName>
</protein>
<feature type="transmembrane region" description="Helical" evidence="9">
    <location>
        <begin position="364"/>
        <end position="386"/>
    </location>
</feature>
<evidence type="ECO:0000256" key="7">
    <source>
        <dbReference type="ARBA" id="ARBA00023136"/>
    </source>
</evidence>
<sequence length="458" mass="52416">MTNMRSVTGSLTFGTGKWGSAAEQRLQTLDLVLKILVPAFLLVCLVAAIKYGSFSGYMDLLSRQSYATPLVALGSGFTLVVLGFQVLRTYLWLRYKPYPLPAGPLPKVTVIIPAYNEGPMVEKALYSAVASDYPADRLEIICIDDGSKDDTWVYIERAQQRYPNLIKAIRFEKNRGKKEGLYAGFSQGTGDFFVTIDSDSVISPDTIKQVIAPMLADPKVGAVAGNVKVYNRFRSILARMLAVRFVLAFDFLRASQSVYGFVTCTPGALSAYRKDAVLPVLENWRRQTFLGAPATIGEDRALTNFVVRQGFYSVYQRTALVHTVVPETYRGLVKMYLRWDRSNFRESWVQLTFLFRKYRQRDRLLPILDFFVTQFEFPLTYLFIGFMILSFIAYPILVVKFLAGMGVLTLIYMYYYLHQERDSEYVYGILYAYFAFFALYWVTPYAFITLKNDRWLTR</sequence>
<dbReference type="Pfam" id="PF00535">
    <property type="entry name" value="Glycos_transf_2"/>
    <property type="match status" value="1"/>
</dbReference>
<dbReference type="GO" id="GO:0030213">
    <property type="term" value="P:hyaluronan biosynthetic process"/>
    <property type="evidence" value="ECO:0007669"/>
    <property type="project" value="TreeGrafter"/>
</dbReference>
<feature type="transmembrane region" description="Helical" evidence="9">
    <location>
        <begin position="31"/>
        <end position="54"/>
    </location>
</feature>
<evidence type="ECO:0000313" key="11">
    <source>
        <dbReference type="EMBL" id="HHS28797.1"/>
    </source>
</evidence>
<evidence type="ECO:0000256" key="5">
    <source>
        <dbReference type="ARBA" id="ARBA00022676"/>
    </source>
</evidence>
<keyword evidence="4" id="KW-1003">Cell membrane</keyword>
<keyword evidence="6 11" id="KW-0808">Transferase</keyword>
<organism evidence="11">
    <name type="scientific">Desulfobacca acetoxidans</name>
    <dbReference type="NCBI Taxonomy" id="60893"/>
    <lineage>
        <taxon>Bacteria</taxon>
        <taxon>Pseudomonadati</taxon>
        <taxon>Thermodesulfobacteriota</taxon>
        <taxon>Desulfobaccia</taxon>
        <taxon>Desulfobaccales</taxon>
        <taxon>Desulfobaccaceae</taxon>
        <taxon>Desulfobacca</taxon>
    </lineage>
</organism>
<feature type="transmembrane region" description="Helical" evidence="9">
    <location>
        <begin position="66"/>
        <end position="87"/>
    </location>
</feature>
<feature type="domain" description="Glycosyltransferase 2-like" evidence="10">
    <location>
        <begin position="109"/>
        <end position="277"/>
    </location>
</feature>
<evidence type="ECO:0000256" key="6">
    <source>
        <dbReference type="ARBA" id="ARBA00022679"/>
    </source>
</evidence>
<dbReference type="SUPFAM" id="SSF53448">
    <property type="entry name" value="Nucleotide-diphospho-sugar transferases"/>
    <property type="match status" value="1"/>
</dbReference>
<dbReference type="AlphaFoldDB" id="A0A7V6A238"/>
<gene>
    <name evidence="11" type="ORF">ENV52_03735</name>
</gene>
<keyword evidence="5" id="KW-0328">Glycosyltransferase</keyword>
<feature type="transmembrane region" description="Helical" evidence="9">
    <location>
        <begin position="429"/>
        <end position="448"/>
    </location>
</feature>
<evidence type="ECO:0000256" key="2">
    <source>
        <dbReference type="ARBA" id="ARBA00006782"/>
    </source>
</evidence>